<evidence type="ECO:0000256" key="6">
    <source>
        <dbReference type="ARBA" id="ARBA00023136"/>
    </source>
</evidence>
<organism evidence="8 9">
    <name type="scientific">Chryseobacterium defluvii</name>
    <dbReference type="NCBI Taxonomy" id="160396"/>
    <lineage>
        <taxon>Bacteria</taxon>
        <taxon>Pseudomonadati</taxon>
        <taxon>Bacteroidota</taxon>
        <taxon>Flavobacteriia</taxon>
        <taxon>Flavobacteriales</taxon>
        <taxon>Weeksellaceae</taxon>
        <taxon>Chryseobacterium group</taxon>
        <taxon>Chryseobacterium</taxon>
    </lineage>
</organism>
<keyword evidence="7" id="KW-0998">Cell outer membrane</keyword>
<dbReference type="PANTHER" id="PTHR30026:SF20">
    <property type="entry name" value="OUTER MEMBRANE PROTEIN TOLC"/>
    <property type="match status" value="1"/>
</dbReference>
<comment type="similarity">
    <text evidence="2">Belongs to the outer membrane factor (OMF) (TC 1.B.17) family.</text>
</comment>
<dbReference type="InterPro" id="IPR051906">
    <property type="entry name" value="TolC-like"/>
</dbReference>
<protein>
    <submittedName>
        <fullName evidence="8">Outer membrane protein TolC</fullName>
    </submittedName>
</protein>
<comment type="subcellular location">
    <subcellularLocation>
        <location evidence="1">Cell outer membrane</location>
    </subcellularLocation>
</comment>
<dbReference type="GO" id="GO:1990281">
    <property type="term" value="C:efflux pump complex"/>
    <property type="evidence" value="ECO:0007669"/>
    <property type="project" value="TreeGrafter"/>
</dbReference>
<keyword evidence="6" id="KW-0472">Membrane</keyword>
<evidence type="ECO:0000256" key="4">
    <source>
        <dbReference type="ARBA" id="ARBA00022452"/>
    </source>
</evidence>
<sequence length="524" mass="59329">MRICKYIFTCVLVVYISNLYGQSKIKCDLIEITNKAFDKNPTIKRSSYTIQDAEADLQVQKGTFDINLFSEISAKKDRYTLFNADPRNQFIDKVLKSNTVGLSAGLRKKLRSGQTTDISFNYGFNDNNFPFDAFNQPVGPFWGNHTTSVNLSLTQPLLKGRGRSITTTSERISSLYIENSKNNNEFTNSYEILQVGLAYWNYYTAFKSLEIYRQNEGRVRNVLDITKELVKADKKPAGDLAQVNADLANQEKLTTMAEQNLYEARINLGRAIGLNNEESQQLDIPLNEFPTIAESAYRDGLDKNAFIEVAKEKRGDVKAVEKISEALEMQYKLAENNKKPQLDLTGFVYYGSASAGNGIDKAFTAFTNNEGRNIGAGARLTFSFPVNNNWARGNYTKSEIALRDQKVSNDNLQRNIDLNISNAINNLNNRVIILEKAKEALNYYQEAFSNEQIKFQTGLTTILNLILFQERLTSSELEYLQAYQQFANAIIGFRHETGTLISQDNNGFTVDQKAFYTIPNTDNY</sequence>
<dbReference type="PANTHER" id="PTHR30026">
    <property type="entry name" value="OUTER MEMBRANE PROTEIN TOLC"/>
    <property type="match status" value="1"/>
</dbReference>
<name>A0A840KIP2_9FLAO</name>
<dbReference type="Proteomes" id="UP000592180">
    <property type="component" value="Unassembled WGS sequence"/>
</dbReference>
<dbReference type="GO" id="GO:0009279">
    <property type="term" value="C:cell outer membrane"/>
    <property type="evidence" value="ECO:0007669"/>
    <property type="project" value="UniProtKB-SubCell"/>
</dbReference>
<dbReference type="AlphaFoldDB" id="A0A840KIP2"/>
<dbReference type="InterPro" id="IPR003423">
    <property type="entry name" value="OMP_efflux"/>
</dbReference>
<evidence type="ECO:0000313" key="8">
    <source>
        <dbReference type="EMBL" id="MBB4807360.1"/>
    </source>
</evidence>
<dbReference type="SUPFAM" id="SSF56954">
    <property type="entry name" value="Outer membrane efflux proteins (OEP)"/>
    <property type="match status" value="1"/>
</dbReference>
<proteinExistence type="inferred from homology"/>
<evidence type="ECO:0000256" key="2">
    <source>
        <dbReference type="ARBA" id="ARBA00007613"/>
    </source>
</evidence>
<evidence type="ECO:0000256" key="5">
    <source>
        <dbReference type="ARBA" id="ARBA00022692"/>
    </source>
</evidence>
<keyword evidence="3" id="KW-0813">Transport</keyword>
<evidence type="ECO:0000256" key="7">
    <source>
        <dbReference type="ARBA" id="ARBA00023237"/>
    </source>
</evidence>
<dbReference type="Pfam" id="PF02321">
    <property type="entry name" value="OEP"/>
    <property type="match status" value="1"/>
</dbReference>
<dbReference type="GO" id="GO:0015562">
    <property type="term" value="F:efflux transmembrane transporter activity"/>
    <property type="evidence" value="ECO:0007669"/>
    <property type="project" value="InterPro"/>
</dbReference>
<keyword evidence="9" id="KW-1185">Reference proteome</keyword>
<keyword evidence="4" id="KW-1134">Transmembrane beta strand</keyword>
<comment type="caution">
    <text evidence="8">The sequence shown here is derived from an EMBL/GenBank/DDBJ whole genome shotgun (WGS) entry which is preliminary data.</text>
</comment>
<dbReference type="EMBL" id="JACHLE010000003">
    <property type="protein sequence ID" value="MBB4807360.1"/>
    <property type="molecule type" value="Genomic_DNA"/>
</dbReference>
<keyword evidence="5" id="KW-0812">Transmembrane</keyword>
<evidence type="ECO:0000256" key="3">
    <source>
        <dbReference type="ARBA" id="ARBA00022448"/>
    </source>
</evidence>
<accession>A0A840KIP2</accession>
<gene>
    <name evidence="8" type="ORF">HNP38_002664</name>
</gene>
<evidence type="ECO:0000313" key="9">
    <source>
        <dbReference type="Proteomes" id="UP000592180"/>
    </source>
</evidence>
<reference evidence="8 9" key="1">
    <citation type="submission" date="2020-08" db="EMBL/GenBank/DDBJ databases">
        <title>Functional genomics of gut bacteria from endangered species of beetles.</title>
        <authorList>
            <person name="Carlos-Shanley C."/>
        </authorList>
    </citation>
    <scope>NUCLEOTIDE SEQUENCE [LARGE SCALE GENOMIC DNA]</scope>
    <source>
        <strain evidence="8 9">S00151</strain>
    </source>
</reference>
<dbReference type="GO" id="GO:0015288">
    <property type="term" value="F:porin activity"/>
    <property type="evidence" value="ECO:0007669"/>
    <property type="project" value="TreeGrafter"/>
</dbReference>
<dbReference type="RefSeq" id="WP_184190200.1">
    <property type="nucleotide sequence ID" value="NZ_JACHLE010000003.1"/>
</dbReference>
<dbReference type="Gene3D" id="1.20.1600.10">
    <property type="entry name" value="Outer membrane efflux proteins (OEP)"/>
    <property type="match status" value="1"/>
</dbReference>
<evidence type="ECO:0000256" key="1">
    <source>
        <dbReference type="ARBA" id="ARBA00004442"/>
    </source>
</evidence>